<feature type="compositionally biased region" description="Pro residues" evidence="1">
    <location>
        <begin position="860"/>
        <end position="873"/>
    </location>
</feature>
<dbReference type="AlphaFoldDB" id="A0A225DFZ6"/>
<evidence type="ECO:0000313" key="4">
    <source>
        <dbReference type="Proteomes" id="UP000214646"/>
    </source>
</evidence>
<feature type="region of interest" description="Disordered" evidence="1">
    <location>
        <begin position="702"/>
        <end position="729"/>
    </location>
</feature>
<organism evidence="3 4">
    <name type="scientific">Fimbriiglobus ruber</name>
    <dbReference type="NCBI Taxonomy" id="1908690"/>
    <lineage>
        <taxon>Bacteria</taxon>
        <taxon>Pseudomonadati</taxon>
        <taxon>Planctomycetota</taxon>
        <taxon>Planctomycetia</taxon>
        <taxon>Gemmatales</taxon>
        <taxon>Gemmataceae</taxon>
        <taxon>Fimbriiglobus</taxon>
    </lineage>
</organism>
<keyword evidence="2" id="KW-1133">Transmembrane helix</keyword>
<feature type="compositionally biased region" description="Pro residues" evidence="1">
    <location>
        <begin position="335"/>
        <end position="346"/>
    </location>
</feature>
<evidence type="ECO:0000256" key="2">
    <source>
        <dbReference type="SAM" id="Phobius"/>
    </source>
</evidence>
<feature type="compositionally biased region" description="Low complexity" evidence="1">
    <location>
        <begin position="1257"/>
        <end position="1266"/>
    </location>
</feature>
<feature type="transmembrane region" description="Helical" evidence="2">
    <location>
        <begin position="7"/>
        <end position="27"/>
    </location>
</feature>
<keyword evidence="4" id="KW-1185">Reference proteome</keyword>
<evidence type="ECO:0000256" key="1">
    <source>
        <dbReference type="SAM" id="MobiDB-lite"/>
    </source>
</evidence>
<evidence type="ECO:0000313" key="3">
    <source>
        <dbReference type="EMBL" id="OWK36276.1"/>
    </source>
</evidence>
<dbReference type="PANTHER" id="PTHR48125:SF10">
    <property type="entry name" value="OS12G0136300 PROTEIN"/>
    <property type="match status" value="1"/>
</dbReference>
<dbReference type="RefSeq" id="WP_088259309.1">
    <property type="nucleotide sequence ID" value="NZ_NIDE01000017.1"/>
</dbReference>
<keyword evidence="2" id="KW-0472">Membrane</keyword>
<feature type="compositionally biased region" description="Low complexity" evidence="1">
    <location>
        <begin position="711"/>
        <end position="720"/>
    </location>
</feature>
<reference evidence="4" key="1">
    <citation type="submission" date="2017-06" db="EMBL/GenBank/DDBJ databases">
        <title>Genome analysis of Fimbriiglobus ruber SP5, the first member of the order Planctomycetales with confirmed chitinolytic capability.</title>
        <authorList>
            <person name="Ravin N.V."/>
            <person name="Rakitin A.L."/>
            <person name="Ivanova A.A."/>
            <person name="Beletsky A.V."/>
            <person name="Kulichevskaya I.S."/>
            <person name="Mardanov A.V."/>
            <person name="Dedysh S.N."/>
        </authorList>
    </citation>
    <scope>NUCLEOTIDE SEQUENCE [LARGE SCALE GENOMIC DNA]</scope>
    <source>
        <strain evidence="4">SP5</strain>
    </source>
</reference>
<evidence type="ECO:0008006" key="5">
    <source>
        <dbReference type="Google" id="ProtNLM"/>
    </source>
</evidence>
<accession>A0A225DFZ6</accession>
<feature type="region of interest" description="Disordered" evidence="1">
    <location>
        <begin position="1243"/>
        <end position="1266"/>
    </location>
</feature>
<gene>
    <name evidence="3" type="ORF">FRUB_08839</name>
</gene>
<dbReference type="PANTHER" id="PTHR48125">
    <property type="entry name" value="LP07818P1"/>
    <property type="match status" value="1"/>
</dbReference>
<sequence>MGLLRSWVIRGLILCGLAAAGAAAWVMHDWVSPEKVREAVLAALRERHPDADVSIGSAHVRIFGGISVTDLTLTRKGDPAPYFAAPAAVIYHDKEQLGRGKLAIRKIEIDGATVRLVRRVDGSWAVPDAGPPTPADQPVPTIVVRNATVFLTDQRPNGLPPVKITDIKVTLLNDPIAVLKIDAAGVVAPDLGPPQPGDPPGLAVPFTAAVKYNRATNGIQARLEVADLAFTPDLAPVVARAHPALAEYAAQFSARVKVHVDLATQPDAGNAIKYDLQVDVREGHFENPALPWPVEQLSAVVRVQDGKVTVEKGSAKLGKAAVDIALETRTTNDPPALPPPPSPAAGPGPRRGAARGHPTDMRTLLHLAARSAAPPEDPIKAVEERFEQFTLKVRDIALDDDFFARLPGRAATTAGKVRRMFTPSGAVDVNVKFVRSAGGWRREVDVHPNRLGIVYEKFRYPIKDISGSIKWVATSDGPDEIKIQVTGAGGGRRVEMTGRLGTDGPDPLIDLKIAGTDIPIDDKLFAALPPKYEAALKKLHADARGDFVAEIRQAQDVNLCENTFRIRVYDGTIRYEQFPYALAAVRGRIAIHVSACDAGRPLQPGLPLKKPADTDRVEFHEFEGTHADGRLWISGANDPVPGTRDRKMTLRVQGENCPVDADLRAALKAMKLESTWERFLPRGRITFGADLDIYDRAAAANSGGPTGGPTGDDPPAGVAAVSATLPGEPPFNPATDLKLTMKFKGPTVTPAFFPYDLDDLAGILRYQGGKIDLKDFMARHGTSDLALGEGEIRFADDGEVWANLGRVSVRPFVADETFLAALPEKFRAGVGGLKLRGPIELAVKHMVVKIPAPGAAVPAPGGPRPPAPTPPGPLVARGQAPGPLPAPIPLSEAPPVITVSAPGTLGTAPDAIPAVPGSPLPAVAVPAGGTVADPDPIVYWNAELKFLGAALDAGLEWRDVHGAIAVVGLYEGTHLGAVVGNTWLDRATVTRQPLTGVKFKFHVRPQEPDPAHPGRYAPPVAEFPDIVATLYQGTVGGEARIVLDDSVRYRVWLTAANVRLDDLARANKIGTGAELRGLAQGKLVVENVPDLKTGELVAVGAGQIDVPSGRMYNLPVLLPLLKLLKLQAPDQTAFEEAHATFELRGDRVKVSQLDLIGTAVSLGGSGELDTRGEEVRFEFYTIWSQALKRWLTTPFGDLAALTSGNLFKIEMVKKKNGAMDYIGHMAPVVTEPVRAVAERLRNRFGRPTTPPSPTDPPATARATGSR</sequence>
<feature type="region of interest" description="Disordered" evidence="1">
    <location>
        <begin position="329"/>
        <end position="357"/>
    </location>
</feature>
<protein>
    <recommendedName>
        <fullName evidence="5">AsmA-like C-terminal domain-containing protein</fullName>
    </recommendedName>
</protein>
<keyword evidence="2" id="KW-0812">Transmembrane</keyword>
<comment type="caution">
    <text evidence="3">The sequence shown here is derived from an EMBL/GenBank/DDBJ whole genome shotgun (WGS) entry which is preliminary data.</text>
</comment>
<proteinExistence type="predicted"/>
<feature type="region of interest" description="Disordered" evidence="1">
    <location>
        <begin position="856"/>
        <end position="882"/>
    </location>
</feature>
<dbReference type="Proteomes" id="UP000214646">
    <property type="component" value="Unassembled WGS sequence"/>
</dbReference>
<dbReference type="EMBL" id="NIDE01000017">
    <property type="protein sequence ID" value="OWK36276.1"/>
    <property type="molecule type" value="Genomic_DNA"/>
</dbReference>
<name>A0A225DFZ6_9BACT</name>